<dbReference type="RefSeq" id="WP_167517361.1">
    <property type="nucleotide sequence ID" value="NZ_VDFY01000117.1"/>
</dbReference>
<accession>A0A5C4QVY8</accession>
<protein>
    <submittedName>
        <fullName evidence="1">Uncharacterized protein</fullName>
    </submittedName>
</protein>
<proteinExistence type="predicted"/>
<evidence type="ECO:0000313" key="1">
    <source>
        <dbReference type="EMBL" id="TNH30209.1"/>
    </source>
</evidence>
<dbReference type="EMBL" id="VDFY01000117">
    <property type="protein sequence ID" value="TNH30209.1"/>
    <property type="molecule type" value="Genomic_DNA"/>
</dbReference>
<name>A0A5C4QVY8_9ACTN</name>
<gene>
    <name evidence="1" type="ORF">FHG89_08705</name>
</gene>
<keyword evidence="2" id="KW-1185">Reference proteome</keyword>
<dbReference type="Proteomes" id="UP000306145">
    <property type="component" value="Unassembled WGS sequence"/>
</dbReference>
<comment type="caution">
    <text evidence="1">The sequence shown here is derived from an EMBL/GenBank/DDBJ whole genome shotgun (WGS) entry which is preliminary data.</text>
</comment>
<evidence type="ECO:0000313" key="2">
    <source>
        <dbReference type="Proteomes" id="UP000306145"/>
    </source>
</evidence>
<sequence length="96" mass="10372">MEAELIEAHQEAVAARAAGDDSAHGELVAEWQLKLRRLLAADPTVATELRRLLDEFTPRLPEGGQTWSGSVTMTGTASGRGRVFQIAQGHMTITES</sequence>
<dbReference type="AlphaFoldDB" id="A0A5C4QVY8"/>
<organism evidence="1 2">
    <name type="scientific">Micromonospora orduensis</name>
    <dbReference type="NCBI Taxonomy" id="1420891"/>
    <lineage>
        <taxon>Bacteria</taxon>
        <taxon>Bacillati</taxon>
        <taxon>Actinomycetota</taxon>
        <taxon>Actinomycetes</taxon>
        <taxon>Micromonosporales</taxon>
        <taxon>Micromonosporaceae</taxon>
        <taxon>Micromonospora</taxon>
    </lineage>
</organism>
<reference evidence="1 2" key="1">
    <citation type="submission" date="2019-06" db="EMBL/GenBank/DDBJ databases">
        <title>Micromonospora ordensis sp. nov., isolated from deep marine sediment.</title>
        <authorList>
            <person name="Veyisoglu A."/>
            <person name="Carro L."/>
            <person name="Klenk H.-P."/>
            <person name="Sahin N."/>
        </authorList>
    </citation>
    <scope>NUCLEOTIDE SEQUENCE [LARGE SCALE GENOMIC DNA]</scope>
    <source>
        <strain evidence="1 2">S2509</strain>
    </source>
</reference>